<evidence type="ECO:0000256" key="2">
    <source>
        <dbReference type="SAM" id="SignalP"/>
    </source>
</evidence>
<reference evidence="3 4" key="1">
    <citation type="submission" date="2020-08" db="EMBL/GenBank/DDBJ databases">
        <title>A Genomic Blueprint of the Chicken Gut Microbiome.</title>
        <authorList>
            <person name="Gilroy R."/>
            <person name="Ravi A."/>
            <person name="Getino M."/>
            <person name="Pursley I."/>
            <person name="Horton D.L."/>
            <person name="Alikhan N.-F."/>
            <person name="Baker D."/>
            <person name="Gharbi K."/>
            <person name="Hall N."/>
            <person name="Watson M."/>
            <person name="Adriaenssens E.M."/>
            <person name="Foster-Nyarko E."/>
            <person name="Jarju S."/>
            <person name="Secka A."/>
            <person name="Antonio M."/>
            <person name="Oren A."/>
            <person name="Chaudhuri R."/>
            <person name="La Ragione R.M."/>
            <person name="Hildebrand F."/>
            <person name="Pallen M.J."/>
        </authorList>
    </citation>
    <scope>NUCLEOTIDE SEQUENCE [LARGE SCALE GENOMIC DNA]</scope>
    <source>
        <strain evidence="3 4">Sa2CUA9</strain>
    </source>
</reference>
<dbReference type="PROSITE" id="PS51257">
    <property type="entry name" value="PROKAR_LIPOPROTEIN"/>
    <property type="match status" value="1"/>
</dbReference>
<keyword evidence="4" id="KW-1185">Reference proteome</keyword>
<feature type="region of interest" description="Disordered" evidence="1">
    <location>
        <begin position="31"/>
        <end position="81"/>
    </location>
</feature>
<dbReference type="Proteomes" id="UP000655570">
    <property type="component" value="Unassembled WGS sequence"/>
</dbReference>
<dbReference type="RefSeq" id="WP_191805894.1">
    <property type="nucleotide sequence ID" value="NZ_JACSQF010000027.1"/>
</dbReference>
<accession>A0ABR8U4T8</accession>
<dbReference type="EMBL" id="JACSQF010000027">
    <property type="protein sequence ID" value="MBD7982708.1"/>
    <property type="molecule type" value="Genomic_DNA"/>
</dbReference>
<keyword evidence="2" id="KW-0732">Signal</keyword>
<evidence type="ECO:0000313" key="3">
    <source>
        <dbReference type="EMBL" id="MBD7982708.1"/>
    </source>
</evidence>
<feature type="signal peptide" evidence="2">
    <location>
        <begin position="1"/>
        <end position="30"/>
    </location>
</feature>
<gene>
    <name evidence="3" type="ORF">H9641_18590</name>
</gene>
<organism evidence="3 4">
    <name type="scientific">Oerskovia merdavium</name>
    <dbReference type="NCBI Taxonomy" id="2762227"/>
    <lineage>
        <taxon>Bacteria</taxon>
        <taxon>Bacillati</taxon>
        <taxon>Actinomycetota</taxon>
        <taxon>Actinomycetes</taxon>
        <taxon>Micrococcales</taxon>
        <taxon>Cellulomonadaceae</taxon>
        <taxon>Oerskovia</taxon>
    </lineage>
</organism>
<feature type="compositionally biased region" description="Polar residues" evidence="1">
    <location>
        <begin position="110"/>
        <end position="125"/>
    </location>
</feature>
<evidence type="ECO:0000313" key="4">
    <source>
        <dbReference type="Proteomes" id="UP000655570"/>
    </source>
</evidence>
<name>A0ABR8U4T8_9CELL</name>
<protein>
    <submittedName>
        <fullName evidence="3">Uncharacterized protein</fullName>
    </submittedName>
</protein>
<feature type="chain" id="PRO_5046228786" evidence="2">
    <location>
        <begin position="31"/>
        <end position="253"/>
    </location>
</feature>
<sequence length="253" mass="25607">MTVSRPARRIQGIGALAVALLVLAGCTPGADPQETPAAGETSPASGGTGTTDEEAGGDAAPGQTVGEESGTDAGAGAGTAGSFDRTATLVVRPEGFTSASAFPSRAGWTTLGSTGRCTVSSTATSVPDEDQVAAERGISLVALADLMAREQRASDPSSVSEVLVADGSPGEPRGTNAAVQEWTVERAGTVVRSRVLVRSVWTRLYTGEGLRESTYVAFECTGTAVDEAAWATALAQVRLPSAGGETAGTWRFE</sequence>
<feature type="region of interest" description="Disordered" evidence="1">
    <location>
        <begin position="101"/>
        <end position="130"/>
    </location>
</feature>
<comment type="caution">
    <text evidence="3">The sequence shown here is derived from an EMBL/GenBank/DDBJ whole genome shotgun (WGS) entry which is preliminary data.</text>
</comment>
<proteinExistence type="predicted"/>
<evidence type="ECO:0000256" key="1">
    <source>
        <dbReference type="SAM" id="MobiDB-lite"/>
    </source>
</evidence>